<organism evidence="3 4">
    <name type="scientific">Pseudomarimonas arenosa</name>
    <dbReference type="NCBI Taxonomy" id="2774145"/>
    <lineage>
        <taxon>Bacteria</taxon>
        <taxon>Pseudomonadati</taxon>
        <taxon>Pseudomonadota</taxon>
        <taxon>Gammaproteobacteria</taxon>
        <taxon>Lysobacterales</taxon>
        <taxon>Lysobacteraceae</taxon>
        <taxon>Pseudomarimonas</taxon>
    </lineage>
</organism>
<dbReference type="Gene3D" id="3.40.50.1820">
    <property type="entry name" value="alpha/beta hydrolase"/>
    <property type="match status" value="1"/>
</dbReference>
<dbReference type="GO" id="GO:0004252">
    <property type="term" value="F:serine-type endopeptidase activity"/>
    <property type="evidence" value="ECO:0007669"/>
    <property type="project" value="TreeGrafter"/>
</dbReference>
<accession>A0AAW3ZIT2</accession>
<dbReference type="EMBL" id="JACYTR010000003">
    <property type="protein sequence ID" value="MBD8524624.1"/>
    <property type="molecule type" value="Genomic_DNA"/>
</dbReference>
<keyword evidence="1" id="KW-0378">Hydrolase</keyword>
<evidence type="ECO:0000256" key="1">
    <source>
        <dbReference type="ARBA" id="ARBA00022801"/>
    </source>
</evidence>
<dbReference type="PANTHER" id="PTHR42776:SF4">
    <property type="entry name" value="ACYLAMINO-ACID-RELEASING ENZYME"/>
    <property type="match status" value="1"/>
</dbReference>
<protein>
    <submittedName>
        <fullName evidence="3">Prolyl oligopeptidase family serine peptidase</fullName>
    </submittedName>
</protein>
<dbReference type="SUPFAM" id="SSF53474">
    <property type="entry name" value="alpha/beta-Hydrolases"/>
    <property type="match status" value="1"/>
</dbReference>
<proteinExistence type="predicted"/>
<evidence type="ECO:0000313" key="4">
    <source>
        <dbReference type="Proteomes" id="UP000613768"/>
    </source>
</evidence>
<dbReference type="AlphaFoldDB" id="A0AAW3ZIT2"/>
<dbReference type="Pfam" id="PF00326">
    <property type="entry name" value="Peptidase_S9"/>
    <property type="match status" value="1"/>
</dbReference>
<sequence>MRRILRRFGLVVVLLMAGWASVGLYFEFSDRGPWPARAEVEPTGAFERETTCYFGGGYDEWSALLRQKNGSWNPKSWLLSVWASREKYDTAVATVDCRFITYESDGLKISGFMIAPKGESGRRLPVLIFNRGGNGGFGAISFALALQRLVPFAQDGFLVLSSQYRGLNESNPEQFGRDEFGGADVRDVERLLELVDRLPQADPDNIFMLGASRGVMMSYLVARGSDRIRALASVNGDVDLELELKFRPEMERVYAARIPNYASRKQEALAERSVMHWAEELPRDMPILLLHGGEDDRVDPNNGPRFKARLDALGHPSKLIMYPDDGHSLGRSWEQAHQEIVTWFRDHARAPHSAQLGQP</sequence>
<evidence type="ECO:0000313" key="3">
    <source>
        <dbReference type="EMBL" id="MBD8524624.1"/>
    </source>
</evidence>
<reference evidence="3 4" key="1">
    <citation type="submission" date="2020-09" db="EMBL/GenBank/DDBJ databases">
        <title>Pseudoxanthomonas sp. CAU 1598 isolated from sand of Yaerae Beach.</title>
        <authorList>
            <person name="Kim W."/>
        </authorList>
    </citation>
    <scope>NUCLEOTIDE SEQUENCE [LARGE SCALE GENOMIC DNA]</scope>
    <source>
        <strain evidence="3 4">CAU 1598</strain>
    </source>
</reference>
<keyword evidence="4" id="KW-1185">Reference proteome</keyword>
<dbReference type="GO" id="GO:0006508">
    <property type="term" value="P:proteolysis"/>
    <property type="evidence" value="ECO:0007669"/>
    <property type="project" value="InterPro"/>
</dbReference>
<dbReference type="Proteomes" id="UP000613768">
    <property type="component" value="Unassembled WGS sequence"/>
</dbReference>
<dbReference type="RefSeq" id="WP_192027969.1">
    <property type="nucleotide sequence ID" value="NZ_JACYTR010000003.1"/>
</dbReference>
<name>A0AAW3ZIT2_9GAMM</name>
<comment type="caution">
    <text evidence="3">The sequence shown here is derived from an EMBL/GenBank/DDBJ whole genome shotgun (WGS) entry which is preliminary data.</text>
</comment>
<feature type="domain" description="Peptidase S9 prolyl oligopeptidase catalytic" evidence="2">
    <location>
        <begin position="148"/>
        <end position="348"/>
    </location>
</feature>
<dbReference type="PANTHER" id="PTHR42776">
    <property type="entry name" value="SERINE PEPTIDASE S9 FAMILY MEMBER"/>
    <property type="match status" value="1"/>
</dbReference>
<evidence type="ECO:0000259" key="2">
    <source>
        <dbReference type="Pfam" id="PF00326"/>
    </source>
</evidence>
<dbReference type="InterPro" id="IPR029058">
    <property type="entry name" value="AB_hydrolase_fold"/>
</dbReference>
<gene>
    <name evidence="3" type="ORF">IFO71_02620</name>
</gene>
<dbReference type="InterPro" id="IPR001375">
    <property type="entry name" value="Peptidase_S9_cat"/>
</dbReference>